<proteinExistence type="predicted"/>
<evidence type="ECO:0000313" key="2">
    <source>
        <dbReference type="EMBL" id="RRO86727.1"/>
    </source>
</evidence>
<feature type="region of interest" description="Disordered" evidence="1">
    <location>
        <begin position="213"/>
        <end position="232"/>
    </location>
</feature>
<reference evidence="2 3" key="1">
    <citation type="submission" date="2018-01" db="EMBL/GenBank/DDBJ databases">
        <title>Twenty Corynebacterium bovis Genomes.</title>
        <authorList>
            <person name="Gulvik C.A."/>
        </authorList>
    </citation>
    <scope>NUCLEOTIDE SEQUENCE [LARGE SCALE GENOMIC DNA]</scope>
    <source>
        <strain evidence="2 3">F6900</strain>
    </source>
</reference>
<comment type="caution">
    <text evidence="2">The sequence shown here is derived from an EMBL/GenBank/DDBJ whole genome shotgun (WGS) entry which is preliminary data.</text>
</comment>
<dbReference type="RefSeq" id="WP_125173107.1">
    <property type="nucleotide sequence ID" value="NZ_JBAHVN010000006.1"/>
</dbReference>
<evidence type="ECO:0000256" key="1">
    <source>
        <dbReference type="SAM" id="MobiDB-lite"/>
    </source>
</evidence>
<dbReference type="EMBL" id="PQNK01000007">
    <property type="protein sequence ID" value="RRO86727.1"/>
    <property type="molecule type" value="Genomic_DNA"/>
</dbReference>
<name>A0A3R8PBX0_9CORY</name>
<feature type="compositionally biased region" description="Basic and acidic residues" evidence="1">
    <location>
        <begin position="222"/>
        <end position="232"/>
    </location>
</feature>
<dbReference type="AlphaFoldDB" id="A0A3R8PBX0"/>
<gene>
    <name evidence="2" type="ORF">CXF48_05475</name>
</gene>
<evidence type="ECO:0000313" key="3">
    <source>
        <dbReference type="Proteomes" id="UP000276526"/>
    </source>
</evidence>
<sequence>MFRSVPGLPEEFRGSLSPVSREVTFLRASVDEIAGAFTRVVESDNPTEDGNGWGFPLWVHREQVRARREDIPGLLLPQNWVTRVLVVPTVLPEWNAVFHSSSGAKQRLFSAYYTYRLAGEVALSLWQRAQAEGRDPEVAHVRVLAWPRYESEEPDRRRYRTWGACGLEVTALDRRREGGSEGPGISDFAHYTFGHDRGDLARELHEPVGALLGDPELPELQSGRETKDDPVAERRRREELWRRFSFRDVNRILAPLGICPFDDGFYGTDGTLLTVWTEGQEPFDVGERIPFEHYQAFRGLGPEIIRAPGAADMT</sequence>
<organism evidence="2 3">
    <name type="scientific">Corynebacterium bovis</name>
    <dbReference type="NCBI Taxonomy" id="36808"/>
    <lineage>
        <taxon>Bacteria</taxon>
        <taxon>Bacillati</taxon>
        <taxon>Actinomycetota</taxon>
        <taxon>Actinomycetes</taxon>
        <taxon>Mycobacteriales</taxon>
        <taxon>Corynebacteriaceae</taxon>
        <taxon>Corynebacterium</taxon>
    </lineage>
</organism>
<protein>
    <submittedName>
        <fullName evidence="2">Uncharacterized protein</fullName>
    </submittedName>
</protein>
<dbReference type="Proteomes" id="UP000276526">
    <property type="component" value="Unassembled WGS sequence"/>
</dbReference>
<accession>A0A3R8PBX0</accession>